<dbReference type="EMBL" id="CAJVQC010040631">
    <property type="protein sequence ID" value="CAG8771259.1"/>
    <property type="molecule type" value="Genomic_DNA"/>
</dbReference>
<evidence type="ECO:0000313" key="2">
    <source>
        <dbReference type="Proteomes" id="UP000789920"/>
    </source>
</evidence>
<gene>
    <name evidence="1" type="ORF">RPERSI_LOCUS16430</name>
</gene>
<dbReference type="Proteomes" id="UP000789920">
    <property type="component" value="Unassembled WGS sequence"/>
</dbReference>
<keyword evidence="2" id="KW-1185">Reference proteome</keyword>
<comment type="caution">
    <text evidence="1">The sequence shown here is derived from an EMBL/GenBank/DDBJ whole genome shotgun (WGS) entry which is preliminary data.</text>
</comment>
<proteinExistence type="predicted"/>
<protein>
    <submittedName>
        <fullName evidence="1">31216_t:CDS:1</fullName>
    </submittedName>
</protein>
<name>A0ACA9QZR7_9GLOM</name>
<accession>A0ACA9QZR7</accession>
<feature type="non-terminal residue" evidence="1">
    <location>
        <position position="1"/>
    </location>
</feature>
<reference evidence="1" key="1">
    <citation type="submission" date="2021-06" db="EMBL/GenBank/DDBJ databases">
        <authorList>
            <person name="Kallberg Y."/>
            <person name="Tangrot J."/>
            <person name="Rosling A."/>
        </authorList>
    </citation>
    <scope>NUCLEOTIDE SEQUENCE</scope>
    <source>
        <strain evidence="1">MA461A</strain>
    </source>
</reference>
<sequence>VDLNTVINEIEAEKNQNTLAFRTINSDFYVDNALTTLYLKHNLLDQPKLTESERKAKVTELSGKVGDARKKVGINNKKIFNLQARRDNLYFEKQNQEKLGKRKEQFLKILKGDLSSDFKDPSDNSDKKLNLINLTIKDYAGDKILKKDGDGTVNKSVTQLLNDARGYLNNLKDSKYDLEKKVHTPLIQSPLLSGLFGERMYNSKGDLLYLIGDFGFSFTKVLKDIGAENLKKIVEKVPGIGDNEKKRLKKYAEEITKFIFYTESSHGLSYSEFFDKNKKALVDERKAPSSGDQDWYLLEDQGDVPVGKRSTYLTIYKYATEDPKASPTLKEQATQTKKIPDD</sequence>
<organism evidence="1 2">
    <name type="scientific">Racocetra persica</name>
    <dbReference type="NCBI Taxonomy" id="160502"/>
    <lineage>
        <taxon>Eukaryota</taxon>
        <taxon>Fungi</taxon>
        <taxon>Fungi incertae sedis</taxon>
        <taxon>Mucoromycota</taxon>
        <taxon>Glomeromycotina</taxon>
        <taxon>Glomeromycetes</taxon>
        <taxon>Diversisporales</taxon>
        <taxon>Gigasporaceae</taxon>
        <taxon>Racocetra</taxon>
    </lineage>
</organism>
<evidence type="ECO:0000313" key="1">
    <source>
        <dbReference type="EMBL" id="CAG8771259.1"/>
    </source>
</evidence>